<evidence type="ECO:0000313" key="1">
    <source>
        <dbReference type="EMBL" id="KAJ8122045.1"/>
    </source>
</evidence>
<gene>
    <name evidence="1" type="ORF">O1611_g9942</name>
</gene>
<accession>A0ACC2J3I0</accession>
<name>A0ACC2J3I0_9PEZI</name>
<sequence length="658" mass="73385">MSAGLYTFLAALLTIGIGWWWLEVKSPLADDYQPPLPDNHQPPKTVPTFCVRGVPLDWKSDDLRSFLAKKQDCADPDVRSLAVEVHGRSQTATVSFRDVPHELQIPLPVTSDNRSSTMTLDRDFLGVTTLYAPPPQDHKVDIIAVSGLGGHAFEWFKQRGGEHMWLRDSVPKHITGEGDNKPIARVMIYGYDSALPQSNSFQNLEDLGTAFHSHLRRLAIDGASRPIVLIAHSIGGLIVKQTLISLSRSTDEVDQKLIRAVYGIAFFGVPHGGMDISSLIAMVEDGPNRFLVESIGPFSSQILTILQREFPEALGGQGESEIVCFYETRKSPTAQKACLDPGGWDMTGPDAVLVSKTSATHCRPWENGPQHICAIDRTHSEMVKFGPEDPEYEMALGRIKSLVFGALRARRRLLWVKGKPGSGKSTLLKHALKNKKQDAQSNSNDLVLSFFFHDRGDELQKTHLGFFRSIAHQVLSQVPTTLSGLVDKFLQRRGQLFADTLDECGRENAVELFRWFNALSQTLPSTARRCHICVSCRHYPILDPDFEFQICPENENTKDISTYVQSQLSESRELAQSPIPSLIIDSASGVFIWARLVVRQILDLDKDGVGLKEIEQRIKSIPSELDEVYIHPPVRQGLLHGEGPFDVDRQLNVTRYAN</sequence>
<proteinExistence type="predicted"/>
<evidence type="ECO:0000313" key="2">
    <source>
        <dbReference type="Proteomes" id="UP001153332"/>
    </source>
</evidence>
<dbReference type="Proteomes" id="UP001153332">
    <property type="component" value="Unassembled WGS sequence"/>
</dbReference>
<dbReference type="EMBL" id="JAPUUL010003664">
    <property type="protein sequence ID" value="KAJ8122045.1"/>
    <property type="molecule type" value="Genomic_DNA"/>
</dbReference>
<organism evidence="1 2">
    <name type="scientific">Lasiodiplodia mahajangana</name>
    <dbReference type="NCBI Taxonomy" id="1108764"/>
    <lineage>
        <taxon>Eukaryota</taxon>
        <taxon>Fungi</taxon>
        <taxon>Dikarya</taxon>
        <taxon>Ascomycota</taxon>
        <taxon>Pezizomycotina</taxon>
        <taxon>Dothideomycetes</taxon>
        <taxon>Dothideomycetes incertae sedis</taxon>
        <taxon>Botryosphaeriales</taxon>
        <taxon>Botryosphaeriaceae</taxon>
        <taxon>Lasiodiplodia</taxon>
    </lineage>
</organism>
<keyword evidence="2" id="KW-1185">Reference proteome</keyword>
<comment type="caution">
    <text evidence="1">The sequence shown here is derived from an EMBL/GenBank/DDBJ whole genome shotgun (WGS) entry which is preliminary data.</text>
</comment>
<protein>
    <submittedName>
        <fullName evidence="1">Uncharacterized protein</fullName>
    </submittedName>
</protein>
<reference evidence="1" key="1">
    <citation type="submission" date="2022-12" db="EMBL/GenBank/DDBJ databases">
        <title>Genome Sequence of Lasiodiplodia mahajangana.</title>
        <authorList>
            <person name="Buettner E."/>
        </authorList>
    </citation>
    <scope>NUCLEOTIDE SEQUENCE</scope>
    <source>
        <strain evidence="1">VT137</strain>
    </source>
</reference>